<dbReference type="InterPro" id="IPR029058">
    <property type="entry name" value="AB_hydrolase_fold"/>
</dbReference>
<dbReference type="GO" id="GO:0005886">
    <property type="term" value="C:plasma membrane"/>
    <property type="evidence" value="ECO:0007669"/>
    <property type="project" value="TreeGrafter"/>
</dbReference>
<dbReference type="PROSITE" id="PS00122">
    <property type="entry name" value="CARBOXYLESTERASE_B_1"/>
    <property type="match status" value="1"/>
</dbReference>
<dbReference type="Gene3D" id="3.40.50.1820">
    <property type="entry name" value="alpha/beta hydrolase"/>
    <property type="match status" value="1"/>
</dbReference>
<dbReference type="InterPro" id="IPR019826">
    <property type="entry name" value="Carboxylesterase_B_AS"/>
</dbReference>
<dbReference type="InterPro" id="IPR050654">
    <property type="entry name" value="AChE-related_enzymes"/>
</dbReference>
<comment type="similarity">
    <text evidence="1 5">Belongs to the type-B carboxylesterase/lipase family.</text>
</comment>
<evidence type="ECO:0000313" key="7">
    <source>
        <dbReference type="EMBL" id="CAD7621529.1"/>
    </source>
</evidence>
<sequence>MGALRFRAPQPVDYGSEPTLVDCTSYGKACMQPIPTSGHTSENCLYLNIWTPTVNKTAGLPVMVYIHGGGFTIGSGHPALVDTFSISNVYGGAVLALRDVIVVNFNYRLGVFGFLYANSSHSPGNMGLWDQSMALNWTTQNIRLFGGDPQRITLFGESAGSISISKHLVSNVTRNWFQRVIMQSGSAFNKMWEQDVDYSYRVGRRFATDASLWPDNGSCYTSEGDDIHWVQCLRQKTAEQLLWAQTQSGLRWLPRDPWITVGLSTYFKPIFGDQFLPRPVMTAVKAGDFRRDITIVLGHNEMEGAIITTLVDLYSGLMGRYLPFVPRPPLISQSIVFNDIQNVLVHNKSIAGRVAAQYTDPFNSRLRLQLNPTPIRQSAVHMFGDYALTCPTILFGAYAVRAPAFTGKVFQYRLKYGSTQSLASYSTWADVSHTDELPLVFGLPFKPYERLLWSDRDRRLSKHVMDVWTHFAKSGEVLDMNGNVWPEYEWNSDENRVDVKYMEFDANERLMGRVGQRGYDGYDGTRGSSGHKHRSQPTPVNNCFNFWDQLLSEQF</sequence>
<evidence type="ECO:0000256" key="4">
    <source>
        <dbReference type="ARBA" id="ARBA00023180"/>
    </source>
</evidence>
<dbReference type="PANTHER" id="PTHR43918">
    <property type="entry name" value="ACETYLCHOLINESTERASE"/>
    <property type="match status" value="1"/>
</dbReference>
<dbReference type="GO" id="GO:0006581">
    <property type="term" value="P:acetylcholine catabolic process"/>
    <property type="evidence" value="ECO:0007669"/>
    <property type="project" value="TreeGrafter"/>
</dbReference>
<dbReference type="PANTHER" id="PTHR43918:SF4">
    <property type="entry name" value="CARBOXYLIC ESTER HYDROLASE"/>
    <property type="match status" value="1"/>
</dbReference>
<keyword evidence="2" id="KW-0719">Serine esterase</keyword>
<evidence type="ECO:0000256" key="5">
    <source>
        <dbReference type="RuleBase" id="RU361235"/>
    </source>
</evidence>
<evidence type="ECO:0000313" key="8">
    <source>
        <dbReference type="Proteomes" id="UP000759131"/>
    </source>
</evidence>
<dbReference type="GO" id="GO:0003990">
    <property type="term" value="F:acetylcholinesterase activity"/>
    <property type="evidence" value="ECO:0007669"/>
    <property type="project" value="TreeGrafter"/>
</dbReference>
<dbReference type="EMBL" id="OC855220">
    <property type="protein sequence ID" value="CAD7621529.1"/>
    <property type="molecule type" value="Genomic_DNA"/>
</dbReference>
<dbReference type="Pfam" id="PF00135">
    <property type="entry name" value="COesterase"/>
    <property type="match status" value="1"/>
</dbReference>
<gene>
    <name evidence="7" type="ORF">OSB1V03_LOCUS2000</name>
</gene>
<name>A0A7R9PVM4_9ACAR</name>
<keyword evidence="8" id="KW-1185">Reference proteome</keyword>
<dbReference type="GO" id="GO:0019695">
    <property type="term" value="P:choline metabolic process"/>
    <property type="evidence" value="ECO:0007669"/>
    <property type="project" value="TreeGrafter"/>
</dbReference>
<evidence type="ECO:0000256" key="2">
    <source>
        <dbReference type="ARBA" id="ARBA00022487"/>
    </source>
</evidence>
<reference evidence="7" key="1">
    <citation type="submission" date="2020-11" db="EMBL/GenBank/DDBJ databases">
        <authorList>
            <person name="Tran Van P."/>
        </authorList>
    </citation>
    <scope>NUCLEOTIDE SEQUENCE</scope>
</reference>
<protein>
    <recommendedName>
        <fullName evidence="5">Carboxylic ester hydrolase</fullName>
        <ecNumber evidence="5">3.1.1.-</ecNumber>
    </recommendedName>
</protein>
<evidence type="ECO:0000256" key="3">
    <source>
        <dbReference type="ARBA" id="ARBA00022801"/>
    </source>
</evidence>
<dbReference type="GO" id="GO:0005615">
    <property type="term" value="C:extracellular space"/>
    <property type="evidence" value="ECO:0007669"/>
    <property type="project" value="TreeGrafter"/>
</dbReference>
<dbReference type="EC" id="3.1.1.-" evidence="5"/>
<evidence type="ECO:0000259" key="6">
    <source>
        <dbReference type="Pfam" id="PF00135"/>
    </source>
</evidence>
<dbReference type="Proteomes" id="UP000759131">
    <property type="component" value="Unassembled WGS sequence"/>
</dbReference>
<dbReference type="OrthoDB" id="19653at2759"/>
<keyword evidence="4" id="KW-0325">Glycoprotein</keyword>
<feature type="domain" description="Carboxylesterase type B" evidence="6">
    <location>
        <begin position="2"/>
        <end position="508"/>
    </location>
</feature>
<dbReference type="InterPro" id="IPR002018">
    <property type="entry name" value="CarbesteraseB"/>
</dbReference>
<dbReference type="AlphaFoldDB" id="A0A7R9PVM4"/>
<accession>A0A7R9PVM4</accession>
<organism evidence="7">
    <name type="scientific">Medioppia subpectinata</name>
    <dbReference type="NCBI Taxonomy" id="1979941"/>
    <lineage>
        <taxon>Eukaryota</taxon>
        <taxon>Metazoa</taxon>
        <taxon>Ecdysozoa</taxon>
        <taxon>Arthropoda</taxon>
        <taxon>Chelicerata</taxon>
        <taxon>Arachnida</taxon>
        <taxon>Acari</taxon>
        <taxon>Acariformes</taxon>
        <taxon>Sarcoptiformes</taxon>
        <taxon>Oribatida</taxon>
        <taxon>Brachypylina</taxon>
        <taxon>Oppioidea</taxon>
        <taxon>Oppiidae</taxon>
        <taxon>Medioppia</taxon>
    </lineage>
</organism>
<evidence type="ECO:0000256" key="1">
    <source>
        <dbReference type="ARBA" id="ARBA00005964"/>
    </source>
</evidence>
<dbReference type="EMBL" id="CAJPIZ010000645">
    <property type="protein sequence ID" value="CAG2101959.1"/>
    <property type="molecule type" value="Genomic_DNA"/>
</dbReference>
<keyword evidence="3 5" id="KW-0378">Hydrolase</keyword>
<dbReference type="SUPFAM" id="SSF53474">
    <property type="entry name" value="alpha/beta-Hydrolases"/>
    <property type="match status" value="1"/>
</dbReference>
<proteinExistence type="inferred from homology"/>